<name>A0ABN7XA08_GIGMA</name>
<feature type="non-terminal residue" evidence="1">
    <location>
        <position position="1"/>
    </location>
</feature>
<dbReference type="Proteomes" id="UP000789901">
    <property type="component" value="Unassembled WGS sequence"/>
</dbReference>
<gene>
    <name evidence="1" type="ORF">GMARGA_LOCUS40882</name>
</gene>
<proteinExistence type="predicted"/>
<dbReference type="EMBL" id="CAJVQB010107516">
    <property type="protein sequence ID" value="CAG8851723.1"/>
    <property type="molecule type" value="Genomic_DNA"/>
</dbReference>
<evidence type="ECO:0000313" key="2">
    <source>
        <dbReference type="Proteomes" id="UP000789901"/>
    </source>
</evidence>
<organism evidence="1 2">
    <name type="scientific">Gigaspora margarita</name>
    <dbReference type="NCBI Taxonomy" id="4874"/>
    <lineage>
        <taxon>Eukaryota</taxon>
        <taxon>Fungi</taxon>
        <taxon>Fungi incertae sedis</taxon>
        <taxon>Mucoromycota</taxon>
        <taxon>Glomeromycotina</taxon>
        <taxon>Glomeromycetes</taxon>
        <taxon>Diversisporales</taxon>
        <taxon>Gigasporaceae</taxon>
        <taxon>Gigaspora</taxon>
    </lineage>
</organism>
<sequence length="53" mass="5995">SAKTSKAFILHQLILYFLSKHKSYPIRAPIGIVAQNIEDIKFQVNKIIIVATN</sequence>
<protein>
    <submittedName>
        <fullName evidence="1">12618_t:CDS:1</fullName>
    </submittedName>
</protein>
<reference evidence="1 2" key="1">
    <citation type="submission" date="2021-06" db="EMBL/GenBank/DDBJ databases">
        <authorList>
            <person name="Kallberg Y."/>
            <person name="Tangrot J."/>
            <person name="Rosling A."/>
        </authorList>
    </citation>
    <scope>NUCLEOTIDE SEQUENCE [LARGE SCALE GENOMIC DNA]</scope>
    <source>
        <strain evidence="1 2">120-4 pot B 10/14</strain>
    </source>
</reference>
<comment type="caution">
    <text evidence="1">The sequence shown here is derived from an EMBL/GenBank/DDBJ whole genome shotgun (WGS) entry which is preliminary data.</text>
</comment>
<keyword evidence="2" id="KW-1185">Reference proteome</keyword>
<evidence type="ECO:0000313" key="1">
    <source>
        <dbReference type="EMBL" id="CAG8851723.1"/>
    </source>
</evidence>
<accession>A0ABN7XA08</accession>